<dbReference type="NCBIfam" id="NF006817">
    <property type="entry name" value="PRK09336.1"/>
    <property type="match status" value="1"/>
</dbReference>
<evidence type="ECO:0000256" key="1">
    <source>
        <dbReference type="ARBA" id="ARBA00022980"/>
    </source>
</evidence>
<protein>
    <submittedName>
        <fullName evidence="4">30S ribosomal protein S30e</fullName>
    </submittedName>
</protein>
<evidence type="ECO:0000256" key="3">
    <source>
        <dbReference type="SAM" id="MobiDB-lite"/>
    </source>
</evidence>
<dbReference type="GO" id="GO:0005840">
    <property type="term" value="C:ribosome"/>
    <property type="evidence" value="ECO:0007669"/>
    <property type="project" value="UniProtKB-KW"/>
</dbReference>
<gene>
    <name evidence="4" type="ORF">ENM78_03890</name>
</gene>
<evidence type="ECO:0000313" key="4">
    <source>
        <dbReference type="EMBL" id="HHQ80578.1"/>
    </source>
</evidence>
<comment type="caution">
    <text evidence="4">The sequence shown here is derived from an EMBL/GenBank/DDBJ whole genome shotgun (WGS) entry which is preliminary data.</text>
</comment>
<dbReference type="AlphaFoldDB" id="A0A7J3ZKL9"/>
<dbReference type="EMBL" id="DRZC01000055">
    <property type="protein sequence ID" value="HHQ80578.1"/>
    <property type="molecule type" value="Genomic_DNA"/>
</dbReference>
<dbReference type="Pfam" id="PF04758">
    <property type="entry name" value="Ribosomal_S30"/>
    <property type="match status" value="1"/>
</dbReference>
<dbReference type="GO" id="GO:1990904">
    <property type="term" value="C:ribonucleoprotein complex"/>
    <property type="evidence" value="ECO:0007669"/>
    <property type="project" value="UniProtKB-KW"/>
</dbReference>
<dbReference type="InterPro" id="IPR006846">
    <property type="entry name" value="Ribosomal_eS30"/>
</dbReference>
<dbReference type="GO" id="GO:0003735">
    <property type="term" value="F:structural constituent of ribosome"/>
    <property type="evidence" value="ECO:0007669"/>
    <property type="project" value="InterPro"/>
</dbReference>
<sequence>MPSHGSLTKAGKVRSQTPKIEPKGRKNRPPRLRNRLEYLVRVVAVSRRVEASRGLGASS</sequence>
<name>A0A7J3ZKL9_9CREN</name>
<feature type="region of interest" description="Disordered" evidence="3">
    <location>
        <begin position="1"/>
        <end position="33"/>
    </location>
</feature>
<reference evidence="4" key="1">
    <citation type="journal article" date="2020" name="mSystems">
        <title>Genome- and Community-Level Interaction Insights into Carbon Utilization and Element Cycling Functions of Hydrothermarchaeota in Hydrothermal Sediment.</title>
        <authorList>
            <person name="Zhou Z."/>
            <person name="Liu Y."/>
            <person name="Xu W."/>
            <person name="Pan J."/>
            <person name="Luo Z.H."/>
            <person name="Li M."/>
        </authorList>
    </citation>
    <scope>NUCLEOTIDE SEQUENCE [LARGE SCALE GENOMIC DNA]</scope>
    <source>
        <strain evidence="4">SpSt-1116</strain>
    </source>
</reference>
<organism evidence="4">
    <name type="scientific">Fervidicoccus fontis</name>
    <dbReference type="NCBI Taxonomy" id="683846"/>
    <lineage>
        <taxon>Archaea</taxon>
        <taxon>Thermoproteota</taxon>
        <taxon>Thermoprotei</taxon>
        <taxon>Fervidicoccales</taxon>
        <taxon>Fervidicoccaceae</taxon>
        <taxon>Fervidicoccus</taxon>
    </lineage>
</organism>
<dbReference type="GO" id="GO:0006412">
    <property type="term" value="P:translation"/>
    <property type="evidence" value="ECO:0007669"/>
    <property type="project" value="InterPro"/>
</dbReference>
<evidence type="ECO:0000256" key="2">
    <source>
        <dbReference type="ARBA" id="ARBA00023274"/>
    </source>
</evidence>
<proteinExistence type="predicted"/>
<keyword evidence="1 4" id="KW-0689">Ribosomal protein</keyword>
<accession>A0A7J3ZKL9</accession>
<keyword evidence="2" id="KW-0687">Ribonucleoprotein</keyword>